<dbReference type="EMBL" id="CP097506">
    <property type="protein sequence ID" value="URD96103.1"/>
    <property type="molecule type" value="Genomic_DNA"/>
</dbReference>
<dbReference type="GO" id="GO:0015267">
    <property type="term" value="F:channel activity"/>
    <property type="evidence" value="ECO:0007669"/>
    <property type="project" value="InterPro"/>
</dbReference>
<dbReference type="InterPro" id="IPR002885">
    <property type="entry name" value="PPR_rpt"/>
</dbReference>
<feature type="compositionally biased region" description="Basic and acidic residues" evidence="9">
    <location>
        <begin position="662"/>
        <end position="671"/>
    </location>
</feature>
<keyword evidence="6 10" id="KW-0472">Membrane</keyword>
<feature type="transmembrane region" description="Helical" evidence="10">
    <location>
        <begin position="890"/>
        <end position="912"/>
    </location>
</feature>
<proteinExistence type="inferred from homology"/>
<evidence type="ECO:0000256" key="8">
    <source>
        <dbReference type="PROSITE-ProRule" id="PRU00708"/>
    </source>
</evidence>
<reference evidence="12" key="1">
    <citation type="submission" date="2022-05" db="EMBL/GenBank/DDBJ databases">
        <title>The Musa troglodytarum L. genome provides insights into the mechanism of non-climacteric behaviour and enrichment of carotenoids.</title>
        <authorList>
            <person name="Wang J."/>
        </authorList>
    </citation>
    <scope>NUCLEOTIDE SEQUENCE</scope>
    <source>
        <tissue evidence="12">Leaf</tissue>
    </source>
</reference>
<sequence length="924" mass="100784">MDSTWPAHQQISKRRLIPLRPISTVRAHLSPHTDDLDPSDFSLMKRRATAHPCPHSPTYEALLRAGRRVRPLQQVHARIVVAGHHRTRSLLTKLLTLILCSSSSASGSIAAYARTLFLSIPEPDTFLFNSLITLAAKSGRPADAIVLYRRMSAACLEPSNYTFTSVVKACADLSASRTGRVVHSRVISNGFDSDVFVQTALVVFYGKTGDLHHARKLFDRIPNRTVVAWNAMIAGYEQNGLAEEAVAIFQSMQVAGKEPDSATLVSLLSACSQLGALSLGLWVNDYLVNKGLELNVVLGTALINMYARCGHLEKARKIFNGLQERNVVAWTAMISGYGMHGHGHQAIKLFQQMKSSGLSPNDVTFVAVLSACAHAGLVSEGQEAFASMRRDYGLVPRVEHQVCMVDMLGRAGLLDEAMLFIREETRGLPGPEVLTAMLGACKMHKNFNLGVEVAEHLLAIEPGNPAHYVLLSNIFALAGRMDRVEKIRNVMIHRHLKKQIGYSLIEIDQATHVFRMGDTSHQQTMEIYKYLEELIDKIKEAGYVPETSAALHELEEEEREFALRFHSEKLAVAFGLMNTSKNSFIRIVKNLRMCNDCHLAFNFISLVSGREIIVRDKYRFHHFKQGLCSCQNYWAPTDHHELDQPQAPTAPVSDPTSLFPSEESHSDWKREEKKMPIPRIAAGTREEATHPGTLKAALAEFISTLIFVFAGQGSGMAFSKLTGGAATTPAGLIAAALAHAFALFVAVSVGANISGGHVNPAVTFGVFIGGNITLLRSIIYWIAQLLGSTFACLLLRFSTGGLSTGSFALSGVSVWEALVLEIVMTFGLVYTVYATAVDPKKGSLGTIAPIAIGFIVGANILAGGAFDGASMNPAVSFGPALVSWSWDDHWVYWAGPLIGGGLAGLVYEFFLISNTHEQLSSADY</sequence>
<dbReference type="InterPro" id="IPR022357">
    <property type="entry name" value="MIP_CS"/>
</dbReference>
<dbReference type="InterPro" id="IPR023271">
    <property type="entry name" value="Aquaporin-like"/>
</dbReference>
<evidence type="ECO:0000259" key="11">
    <source>
        <dbReference type="Pfam" id="PF14432"/>
    </source>
</evidence>
<dbReference type="EMBL" id="CP097506">
    <property type="protein sequence ID" value="URD96102.1"/>
    <property type="molecule type" value="Genomic_DNA"/>
</dbReference>
<dbReference type="FunFam" id="1.20.1080.10:FF:000002">
    <property type="entry name" value="Probable aquaporin TIP1-1"/>
    <property type="match status" value="1"/>
</dbReference>
<dbReference type="FunFam" id="1.25.40.10:FF:001050">
    <property type="entry name" value="Pentatricopeptide repeat-containing protein At2g33760"/>
    <property type="match status" value="1"/>
</dbReference>
<evidence type="ECO:0000256" key="9">
    <source>
        <dbReference type="SAM" id="MobiDB-lite"/>
    </source>
</evidence>
<keyword evidence="5 10" id="KW-1133">Transmembrane helix</keyword>
<feature type="transmembrane region" description="Helical" evidence="10">
    <location>
        <begin position="844"/>
        <end position="866"/>
    </location>
</feature>
<protein>
    <submittedName>
        <fullName evidence="12">Pentatricopeptide repeat-containing protein</fullName>
    </submittedName>
</protein>
<dbReference type="Pfam" id="PF00230">
    <property type="entry name" value="MIP"/>
    <property type="match status" value="1"/>
</dbReference>
<dbReference type="PANTHER" id="PTHR47926:SF355">
    <property type="entry name" value="DYW DOMAIN-CONTAINING PROTEIN"/>
    <property type="match status" value="1"/>
</dbReference>
<dbReference type="GO" id="GO:0009451">
    <property type="term" value="P:RNA modification"/>
    <property type="evidence" value="ECO:0007669"/>
    <property type="project" value="InterPro"/>
</dbReference>
<keyword evidence="3 10" id="KW-0812">Transmembrane</keyword>
<dbReference type="InterPro" id="IPR032867">
    <property type="entry name" value="DYW_dom"/>
</dbReference>
<dbReference type="FunFam" id="1.25.40.10:FF:000231">
    <property type="entry name" value="Pentatricopeptide repeat-containing protein chloroplastic"/>
    <property type="match status" value="1"/>
</dbReference>
<feature type="transmembrane region" description="Helical" evidence="10">
    <location>
        <begin position="818"/>
        <end position="837"/>
    </location>
</feature>
<keyword evidence="13" id="KW-1185">Reference proteome</keyword>
<keyword evidence="2" id="KW-0813">Transport</keyword>
<gene>
    <name evidence="12" type="ORF">MUK42_29696</name>
</gene>
<name>A0A9E7FL50_9LILI</name>
<dbReference type="CDD" id="cd00333">
    <property type="entry name" value="MIP"/>
    <property type="match status" value="1"/>
</dbReference>
<comment type="similarity">
    <text evidence="7">Belongs to the MIP/aquaporin (TC 1.A.8) family. TIP (TC 1.A.8.10) subfamily.</text>
</comment>
<dbReference type="Gene3D" id="1.20.1080.10">
    <property type="entry name" value="Glycerol uptake facilitator protein"/>
    <property type="match status" value="1"/>
</dbReference>
<dbReference type="AlphaFoldDB" id="A0A9E7FL50"/>
<dbReference type="PRINTS" id="PR00783">
    <property type="entry name" value="MINTRINSICP"/>
</dbReference>
<comment type="subcellular location">
    <subcellularLocation>
        <location evidence="1">Membrane</location>
        <topology evidence="1">Multi-pass membrane protein</topology>
    </subcellularLocation>
</comment>
<dbReference type="Pfam" id="PF20431">
    <property type="entry name" value="E_motif"/>
    <property type="match status" value="1"/>
</dbReference>
<dbReference type="PROSITE" id="PS51375">
    <property type="entry name" value="PPR"/>
    <property type="match status" value="3"/>
</dbReference>
<evidence type="ECO:0000256" key="6">
    <source>
        <dbReference type="ARBA" id="ARBA00023136"/>
    </source>
</evidence>
<dbReference type="PROSITE" id="PS00221">
    <property type="entry name" value="MIP"/>
    <property type="match status" value="1"/>
</dbReference>
<dbReference type="PANTHER" id="PTHR47926">
    <property type="entry name" value="PENTATRICOPEPTIDE REPEAT-CONTAINING PROTEIN"/>
    <property type="match status" value="1"/>
</dbReference>
<feature type="region of interest" description="Disordered" evidence="9">
    <location>
        <begin position="641"/>
        <end position="671"/>
    </location>
</feature>
<organism evidence="12 13">
    <name type="scientific">Musa troglodytarum</name>
    <name type="common">fe'i banana</name>
    <dbReference type="NCBI Taxonomy" id="320322"/>
    <lineage>
        <taxon>Eukaryota</taxon>
        <taxon>Viridiplantae</taxon>
        <taxon>Streptophyta</taxon>
        <taxon>Embryophyta</taxon>
        <taxon>Tracheophyta</taxon>
        <taxon>Spermatophyta</taxon>
        <taxon>Magnoliopsida</taxon>
        <taxon>Liliopsida</taxon>
        <taxon>Zingiberales</taxon>
        <taxon>Musaceae</taxon>
        <taxon>Musa</taxon>
    </lineage>
</organism>
<dbReference type="GO" id="GO:0016020">
    <property type="term" value="C:membrane"/>
    <property type="evidence" value="ECO:0007669"/>
    <property type="project" value="UniProtKB-SubCell"/>
</dbReference>
<keyword evidence="4" id="KW-0677">Repeat</keyword>
<dbReference type="OrthoDB" id="185373at2759"/>
<evidence type="ECO:0000256" key="1">
    <source>
        <dbReference type="ARBA" id="ARBA00004141"/>
    </source>
</evidence>
<dbReference type="FunFam" id="1.25.40.10:FF:000968">
    <property type="entry name" value="Pentatricopeptide repeat-containing protein, mitochondrial"/>
    <property type="match status" value="1"/>
</dbReference>
<dbReference type="Gene3D" id="1.25.40.10">
    <property type="entry name" value="Tetratricopeptide repeat domain"/>
    <property type="match status" value="4"/>
</dbReference>
<dbReference type="GO" id="GO:0008270">
    <property type="term" value="F:zinc ion binding"/>
    <property type="evidence" value="ECO:0007669"/>
    <property type="project" value="InterPro"/>
</dbReference>
<dbReference type="GO" id="GO:0031425">
    <property type="term" value="P:chloroplast RNA processing"/>
    <property type="evidence" value="ECO:0007669"/>
    <property type="project" value="UniProtKB-ARBA"/>
</dbReference>
<feature type="repeat" description="PPR" evidence="8">
    <location>
        <begin position="326"/>
        <end position="360"/>
    </location>
</feature>
<dbReference type="SUPFAM" id="SSF81338">
    <property type="entry name" value="Aquaporin-like"/>
    <property type="match status" value="1"/>
</dbReference>
<feature type="repeat" description="PPR" evidence="8">
    <location>
        <begin position="124"/>
        <end position="158"/>
    </location>
</feature>
<evidence type="ECO:0000256" key="2">
    <source>
        <dbReference type="ARBA" id="ARBA00022448"/>
    </source>
</evidence>
<dbReference type="Pfam" id="PF13041">
    <property type="entry name" value="PPR_2"/>
    <property type="match status" value="3"/>
</dbReference>
<dbReference type="InterPro" id="IPR000425">
    <property type="entry name" value="MIP"/>
</dbReference>
<dbReference type="InterPro" id="IPR011990">
    <property type="entry name" value="TPR-like_helical_dom_sf"/>
</dbReference>
<dbReference type="InterPro" id="IPR046848">
    <property type="entry name" value="E_motif"/>
</dbReference>
<dbReference type="Pfam" id="PF14432">
    <property type="entry name" value="DYW_deaminase"/>
    <property type="match status" value="1"/>
</dbReference>
<feature type="domain" description="DYW" evidence="11">
    <location>
        <begin position="542"/>
        <end position="634"/>
    </location>
</feature>
<dbReference type="GO" id="GO:0003723">
    <property type="term" value="F:RNA binding"/>
    <property type="evidence" value="ECO:0007669"/>
    <property type="project" value="InterPro"/>
</dbReference>
<feature type="transmembrane region" description="Helical" evidence="10">
    <location>
        <begin position="730"/>
        <end position="749"/>
    </location>
</feature>
<feature type="repeat" description="PPR" evidence="8">
    <location>
        <begin position="225"/>
        <end position="259"/>
    </location>
</feature>
<evidence type="ECO:0000256" key="5">
    <source>
        <dbReference type="ARBA" id="ARBA00022989"/>
    </source>
</evidence>
<evidence type="ECO:0000256" key="3">
    <source>
        <dbReference type="ARBA" id="ARBA00022692"/>
    </source>
</evidence>
<evidence type="ECO:0000313" key="12">
    <source>
        <dbReference type="EMBL" id="URD96102.1"/>
    </source>
</evidence>
<evidence type="ECO:0000256" key="4">
    <source>
        <dbReference type="ARBA" id="ARBA00022737"/>
    </source>
</evidence>
<dbReference type="Proteomes" id="UP001055439">
    <property type="component" value="Chromosome 4"/>
</dbReference>
<evidence type="ECO:0000313" key="13">
    <source>
        <dbReference type="Proteomes" id="UP001055439"/>
    </source>
</evidence>
<evidence type="ECO:0000256" key="10">
    <source>
        <dbReference type="SAM" id="Phobius"/>
    </source>
</evidence>
<evidence type="ECO:0000256" key="7">
    <source>
        <dbReference type="ARBA" id="ARBA00038477"/>
    </source>
</evidence>
<dbReference type="NCBIfam" id="TIGR00756">
    <property type="entry name" value="PPR"/>
    <property type="match status" value="3"/>
</dbReference>
<accession>A0A9E7FL50</accession>
<dbReference type="InterPro" id="IPR046960">
    <property type="entry name" value="PPR_At4g14850-like_plant"/>
</dbReference>